<dbReference type="PANTHER" id="PTHR23090:SF9">
    <property type="entry name" value="GLUTAMINE-DEPENDENT NAD(+) SYNTHETASE"/>
    <property type="match status" value="1"/>
</dbReference>
<evidence type="ECO:0000256" key="9">
    <source>
        <dbReference type="SAM" id="MobiDB-lite"/>
    </source>
</evidence>
<name>A0A248JVQ2_9PROT</name>
<keyword evidence="4 7" id="KW-0547">Nucleotide-binding</keyword>
<dbReference type="EC" id="6.3.5.1" evidence="7"/>
<keyword evidence="6 7" id="KW-0520">NAD</keyword>
<dbReference type="Gene3D" id="3.40.50.620">
    <property type="entry name" value="HUPs"/>
    <property type="match status" value="1"/>
</dbReference>
<comment type="similarity">
    <text evidence="8">Belongs to the NAD synthetase family.</text>
</comment>
<dbReference type="GO" id="GO:0004359">
    <property type="term" value="F:glutaminase activity"/>
    <property type="evidence" value="ECO:0007669"/>
    <property type="project" value="InterPro"/>
</dbReference>
<dbReference type="SUPFAM" id="SSF56317">
    <property type="entry name" value="Carbon-nitrogen hydrolase"/>
    <property type="match status" value="1"/>
</dbReference>
<dbReference type="GO" id="GO:0003952">
    <property type="term" value="F:NAD+ synthase (glutamine-hydrolyzing) activity"/>
    <property type="evidence" value="ECO:0007669"/>
    <property type="project" value="UniProtKB-UniRule"/>
</dbReference>
<dbReference type="PROSITE" id="PS50263">
    <property type="entry name" value="CN_HYDROLASE"/>
    <property type="match status" value="1"/>
</dbReference>
<dbReference type="InterPro" id="IPR014729">
    <property type="entry name" value="Rossmann-like_a/b/a_fold"/>
</dbReference>
<dbReference type="InterPro" id="IPR003010">
    <property type="entry name" value="C-N_Hydrolase"/>
</dbReference>
<gene>
    <name evidence="11" type="primary">nadE</name>
    <name evidence="11" type="ORF">Y958_18020</name>
</gene>
<evidence type="ECO:0000259" key="10">
    <source>
        <dbReference type="PROSITE" id="PS50263"/>
    </source>
</evidence>
<dbReference type="AlphaFoldDB" id="A0A248JVQ2"/>
<evidence type="ECO:0000256" key="6">
    <source>
        <dbReference type="ARBA" id="ARBA00023027"/>
    </source>
</evidence>
<dbReference type="Proteomes" id="UP000197153">
    <property type="component" value="Chromosome 2"/>
</dbReference>
<dbReference type="GO" id="GO:0009435">
    <property type="term" value="P:NAD+ biosynthetic process"/>
    <property type="evidence" value="ECO:0007669"/>
    <property type="project" value="UniProtKB-UniRule"/>
</dbReference>
<dbReference type="Pfam" id="PF00795">
    <property type="entry name" value="CN_hydrolase"/>
    <property type="match status" value="1"/>
</dbReference>
<dbReference type="UniPathway" id="UPA00253">
    <property type="reaction ID" value="UER00334"/>
</dbReference>
<dbReference type="KEGG" id="nao:Y958_18020"/>
<keyword evidence="3 7" id="KW-0436">Ligase</keyword>
<dbReference type="InterPro" id="IPR022310">
    <property type="entry name" value="NAD/GMP_synthase"/>
</dbReference>
<dbReference type="RefSeq" id="WP_088873346.1">
    <property type="nucleotide sequence ID" value="NZ_CP022111.1"/>
</dbReference>
<organism evidence="11 12">
    <name type="scientific">Nitrospirillum viridazoti CBAmc</name>
    <dbReference type="NCBI Taxonomy" id="1441467"/>
    <lineage>
        <taxon>Bacteria</taxon>
        <taxon>Pseudomonadati</taxon>
        <taxon>Pseudomonadota</taxon>
        <taxon>Alphaproteobacteria</taxon>
        <taxon>Rhodospirillales</taxon>
        <taxon>Azospirillaceae</taxon>
        <taxon>Nitrospirillum</taxon>
        <taxon>Nitrospirillum viridazoti</taxon>
    </lineage>
</organism>
<dbReference type="InterPro" id="IPR014445">
    <property type="entry name" value="Gln-dep_NAD_synthase"/>
</dbReference>
<feature type="region of interest" description="Disordered" evidence="9">
    <location>
        <begin position="554"/>
        <end position="586"/>
    </location>
</feature>
<accession>A0A248JVQ2</accession>
<dbReference type="NCBIfam" id="TIGR00552">
    <property type="entry name" value="nadE"/>
    <property type="match status" value="1"/>
</dbReference>
<evidence type="ECO:0000256" key="8">
    <source>
        <dbReference type="RuleBase" id="RU003811"/>
    </source>
</evidence>
<proteinExistence type="inferred from homology"/>
<dbReference type="PIRSF" id="PIRSF006630">
    <property type="entry name" value="NADS_GAT"/>
    <property type="match status" value="1"/>
</dbReference>
<feature type="domain" description="CN hydrolase" evidence="10">
    <location>
        <begin position="4"/>
        <end position="272"/>
    </location>
</feature>
<protein>
    <recommendedName>
        <fullName evidence="7">Glutamine-dependent NAD(+) synthetase</fullName>
        <ecNumber evidence="7">6.3.5.1</ecNumber>
    </recommendedName>
    <alternativeName>
        <fullName evidence="7">NAD(+) synthase [glutamine-hydrolyzing]</fullName>
    </alternativeName>
</protein>
<comment type="similarity">
    <text evidence="2 7">In the C-terminal section; belongs to the NAD synthetase family.</text>
</comment>
<dbReference type="Pfam" id="PF02540">
    <property type="entry name" value="NAD_synthase"/>
    <property type="match status" value="1"/>
</dbReference>
<dbReference type="InterPro" id="IPR036526">
    <property type="entry name" value="C-N_Hydrolase_sf"/>
</dbReference>
<evidence type="ECO:0000256" key="3">
    <source>
        <dbReference type="ARBA" id="ARBA00022598"/>
    </source>
</evidence>
<evidence type="ECO:0000313" key="12">
    <source>
        <dbReference type="Proteomes" id="UP000197153"/>
    </source>
</evidence>
<dbReference type="GO" id="GO:0005737">
    <property type="term" value="C:cytoplasm"/>
    <property type="evidence" value="ECO:0007669"/>
    <property type="project" value="InterPro"/>
</dbReference>
<sequence>MRTLKVALHQMNYTTGDFRGNFERTKASILGQPDADLHVLPECAVANYAAGDYLLEADYQQAIVHWTEQYRLLSEEAGTTIAVGTPLRGKVQGRKMGNGLVVFERGRAVLSQFKTHLPNYDVFDDVRWFEARGEQTGADAEMGVLRFQAAGGPVTLGFCICEDIWFDDVTHDLRQMGAEVIVSLNASPYAIAKGNFRRRLFAQRIQETGLPLVYVNQVGGNDELVWEGCSAIMDPAGAIHEMAIGGEGGATVTLADEGQGFRLTETQAPVQLTDPQERYLIVGLGLRDYIEKNGFQDVVFGLSGGADSTLVAALAADVFGPAKVNAVMMPSPYTSSGSNTRAAEFAAGVGAGFSAISLPITVEYEAGLAKFRNAFGRDMGSLADENLQAQIRGNTLSAISNDHGRRAILGTSNKSEILMGYGTLYGDMRGAFNPLKDLYKAIDVFPILEMRLAQAQNPDPLFARIWEGAFGKPLEAYDAKAQAALRAVIDVEPSAELKHNQRDTDSLPPYPRLDAVLWEMEDAKERQTDVEIAAKLGEPLEFVRDIRRRVRRAEFKRFQSPPGPKVHRKSPTTKDRRFPLTARFTG</sequence>
<evidence type="ECO:0000256" key="5">
    <source>
        <dbReference type="ARBA" id="ARBA00022840"/>
    </source>
</evidence>
<evidence type="ECO:0000256" key="7">
    <source>
        <dbReference type="PIRNR" id="PIRNR006630"/>
    </source>
</evidence>
<keyword evidence="5 7" id="KW-0067">ATP-binding</keyword>
<dbReference type="EMBL" id="CP022111">
    <property type="protein sequence ID" value="ASG22797.1"/>
    <property type="molecule type" value="Genomic_DNA"/>
</dbReference>
<dbReference type="SUPFAM" id="SSF52402">
    <property type="entry name" value="Adenine nucleotide alpha hydrolases-like"/>
    <property type="match status" value="1"/>
</dbReference>
<dbReference type="CDD" id="cd07570">
    <property type="entry name" value="GAT_Gln-NAD-synth"/>
    <property type="match status" value="1"/>
</dbReference>
<evidence type="ECO:0000256" key="4">
    <source>
        <dbReference type="ARBA" id="ARBA00022741"/>
    </source>
</evidence>
<comment type="pathway">
    <text evidence="1 7">Cofactor biosynthesis; NAD(+) biosynthesis; NAD(+) from deamido-NAD(+) (L-Gln route): step 1/1.</text>
</comment>
<keyword evidence="12" id="KW-1185">Reference proteome</keyword>
<dbReference type="Gene3D" id="3.60.110.10">
    <property type="entry name" value="Carbon-nitrogen hydrolase"/>
    <property type="match status" value="1"/>
</dbReference>
<reference evidence="11 12" key="1">
    <citation type="submission" date="2017-06" db="EMBL/GenBank/DDBJ databases">
        <title>Complete genome sequence of Nitrospirillum amazonense strain CBAmC, an endophytic nitrogen-fixing and plant growth-promoting bacterium, isolated from sugarcane.</title>
        <authorList>
            <person name="Schwab S."/>
            <person name="dos Santos Teixeira K.R."/>
            <person name="Simoes Araujo J.L."/>
            <person name="Soares Vidal M."/>
            <person name="Borges de Freitas H.R."/>
            <person name="Rivello Crivelaro A.L."/>
            <person name="Bueno de Camargo Nunes A."/>
            <person name="dos Santos C.M."/>
            <person name="Palmeira da Silva Rosa D."/>
            <person name="da Silva Padilha D."/>
            <person name="da Silva E."/>
            <person name="Araujo Terra L."/>
            <person name="Soares Mendes V."/>
            <person name="Farinelli L."/>
            <person name="Magalhaes Cruz L."/>
            <person name="Baldani J.I."/>
        </authorList>
    </citation>
    <scope>NUCLEOTIDE SEQUENCE [LARGE SCALE GENOMIC DNA]</scope>
    <source>
        <strain evidence="11 12">CBAmC</strain>
    </source>
</reference>
<dbReference type="InterPro" id="IPR003694">
    <property type="entry name" value="NAD_synthase"/>
</dbReference>
<evidence type="ECO:0000256" key="1">
    <source>
        <dbReference type="ARBA" id="ARBA00005188"/>
    </source>
</evidence>
<evidence type="ECO:0000313" key="11">
    <source>
        <dbReference type="EMBL" id="ASG22797.1"/>
    </source>
</evidence>
<evidence type="ECO:0000256" key="2">
    <source>
        <dbReference type="ARBA" id="ARBA00007145"/>
    </source>
</evidence>
<dbReference type="CDD" id="cd00553">
    <property type="entry name" value="NAD_synthase"/>
    <property type="match status" value="1"/>
</dbReference>
<dbReference type="GO" id="GO:0005524">
    <property type="term" value="F:ATP binding"/>
    <property type="evidence" value="ECO:0007669"/>
    <property type="project" value="UniProtKB-UniRule"/>
</dbReference>
<dbReference type="PANTHER" id="PTHR23090">
    <property type="entry name" value="NH 3 /GLUTAMINE-DEPENDENT NAD + SYNTHETASE"/>
    <property type="match status" value="1"/>
</dbReference>
<comment type="catalytic activity">
    <reaction evidence="7">
        <text>deamido-NAD(+) + L-glutamine + ATP + H2O = L-glutamate + AMP + diphosphate + NAD(+) + H(+)</text>
        <dbReference type="Rhea" id="RHEA:24384"/>
        <dbReference type="ChEBI" id="CHEBI:15377"/>
        <dbReference type="ChEBI" id="CHEBI:15378"/>
        <dbReference type="ChEBI" id="CHEBI:29985"/>
        <dbReference type="ChEBI" id="CHEBI:30616"/>
        <dbReference type="ChEBI" id="CHEBI:33019"/>
        <dbReference type="ChEBI" id="CHEBI:57540"/>
        <dbReference type="ChEBI" id="CHEBI:58359"/>
        <dbReference type="ChEBI" id="CHEBI:58437"/>
        <dbReference type="ChEBI" id="CHEBI:456215"/>
        <dbReference type="EC" id="6.3.5.1"/>
    </reaction>
</comment>